<dbReference type="KEGG" id="ant:Arnit_1003"/>
<gene>
    <name evidence="1" type="ordered locus">Arnit_1003</name>
</gene>
<organism evidence="1 2">
    <name type="scientific">Arcobacter nitrofigilis (strain ATCC 33309 / DSM 7299 / CCUG 15893 / LMG 7604 / NCTC 12251 / CI)</name>
    <name type="common">Campylobacter nitrofigilis</name>
    <dbReference type="NCBI Taxonomy" id="572480"/>
    <lineage>
        <taxon>Bacteria</taxon>
        <taxon>Pseudomonadati</taxon>
        <taxon>Campylobacterota</taxon>
        <taxon>Epsilonproteobacteria</taxon>
        <taxon>Campylobacterales</taxon>
        <taxon>Arcobacteraceae</taxon>
        <taxon>Arcobacter</taxon>
    </lineage>
</organism>
<dbReference type="STRING" id="572480.Arnit_1003"/>
<reference evidence="1 2" key="1">
    <citation type="journal article" date="2010" name="Stand. Genomic Sci.">
        <title>Complete genome sequence of Arcobacter nitrofigilis type strain (CI).</title>
        <authorList>
            <person name="Pati A."/>
            <person name="Gronow S."/>
            <person name="Lapidus A."/>
            <person name="Copeland A."/>
            <person name="Glavina Del Rio T."/>
            <person name="Nolan M."/>
            <person name="Lucas S."/>
            <person name="Tice H."/>
            <person name="Cheng J.F."/>
            <person name="Han C."/>
            <person name="Chertkov O."/>
            <person name="Bruce D."/>
            <person name="Tapia R."/>
            <person name="Goodwin L."/>
            <person name="Pitluck S."/>
            <person name="Liolios K."/>
            <person name="Ivanova N."/>
            <person name="Mavromatis K."/>
            <person name="Chen A."/>
            <person name="Palaniappan K."/>
            <person name="Land M."/>
            <person name="Hauser L."/>
            <person name="Chang Y.J."/>
            <person name="Jeffries C.D."/>
            <person name="Detter J.C."/>
            <person name="Rohde M."/>
            <person name="Goker M."/>
            <person name="Bristow J."/>
            <person name="Eisen J.A."/>
            <person name="Markowitz V."/>
            <person name="Hugenholtz P."/>
            <person name="Klenk H.P."/>
            <person name="Kyrpides N.C."/>
        </authorList>
    </citation>
    <scope>NUCLEOTIDE SEQUENCE [LARGE SCALE GENOMIC DNA]</scope>
    <source>
        <strain evidence="2">ATCC 33309 / DSM 7299 / CCUG 15893 / LMG 7604 / NCTC 12251 / CI</strain>
    </source>
</reference>
<sequence length="122" mass="13749" precursor="true">MTNKLQVLLGFIGILIAFFAWQYPKQIEQLNSEKIISKSEVIKKANLKLLGSNLKVKIKEGKYFYSGGELNSTNSETTIYINNNQQLVIDVNGANIDLFIDESIKENIIVNNNGSNLKIKEI</sequence>
<proteinExistence type="predicted"/>
<dbReference type="HOGENOM" id="CLU_2021926_0_0_7"/>
<accession>D5V384</accession>
<name>D5V384_ARCNC</name>
<keyword evidence="2" id="KW-1185">Reference proteome</keyword>
<dbReference type="AlphaFoldDB" id="D5V384"/>
<dbReference type="RefSeq" id="WP_013134811.1">
    <property type="nucleotide sequence ID" value="NC_014166.1"/>
</dbReference>
<dbReference type="Proteomes" id="UP000000939">
    <property type="component" value="Chromosome"/>
</dbReference>
<dbReference type="EMBL" id="CP001999">
    <property type="protein sequence ID" value="ADG92666.1"/>
    <property type="molecule type" value="Genomic_DNA"/>
</dbReference>
<evidence type="ECO:0000313" key="1">
    <source>
        <dbReference type="EMBL" id="ADG92666.1"/>
    </source>
</evidence>
<evidence type="ECO:0000313" key="2">
    <source>
        <dbReference type="Proteomes" id="UP000000939"/>
    </source>
</evidence>
<protein>
    <submittedName>
        <fullName evidence="1">Uncharacterized protein</fullName>
    </submittedName>
</protein>